<dbReference type="CDD" id="cd00170">
    <property type="entry name" value="SEC14"/>
    <property type="match status" value="1"/>
</dbReference>
<dbReference type="InterPro" id="IPR051336">
    <property type="entry name" value="RhoGEF_Guanine_NuclExch_SF"/>
</dbReference>
<dbReference type="SUPFAM" id="SSF48065">
    <property type="entry name" value="DBL homology domain (DH-domain)"/>
    <property type="match status" value="1"/>
</dbReference>
<keyword evidence="1" id="KW-0597">Phosphoprotein</keyword>
<dbReference type="InterPro" id="IPR000219">
    <property type="entry name" value="DH_dom"/>
</dbReference>
<feature type="region of interest" description="Disordered" evidence="4">
    <location>
        <begin position="458"/>
        <end position="494"/>
    </location>
</feature>
<dbReference type="GO" id="GO:0005085">
    <property type="term" value="F:guanyl-nucleotide exchange factor activity"/>
    <property type="evidence" value="ECO:0007669"/>
    <property type="project" value="UniProtKB-KW"/>
</dbReference>
<dbReference type="PROSITE" id="PS50191">
    <property type="entry name" value="CRAL_TRIO"/>
    <property type="match status" value="1"/>
</dbReference>
<evidence type="ECO:0000256" key="3">
    <source>
        <dbReference type="ARBA" id="ARBA00049987"/>
    </source>
</evidence>
<dbReference type="Pfam" id="PF22697">
    <property type="entry name" value="SOS1_NGEF_PH"/>
    <property type="match status" value="1"/>
</dbReference>
<evidence type="ECO:0000256" key="4">
    <source>
        <dbReference type="SAM" id="MobiDB-lite"/>
    </source>
</evidence>
<dbReference type="FunFam" id="2.30.29.30:FF:000078">
    <property type="entry name" value="Guanine nucleotide exchange factor DBS"/>
    <property type="match status" value="1"/>
</dbReference>
<dbReference type="InterPro" id="IPR001331">
    <property type="entry name" value="GDS_CDC24_CS"/>
</dbReference>
<dbReference type="Gene3D" id="1.20.900.10">
    <property type="entry name" value="Dbl homology (DH) domain"/>
    <property type="match status" value="1"/>
</dbReference>
<dbReference type="Pfam" id="PF23289">
    <property type="entry name" value="Spectrin_5"/>
    <property type="match status" value="1"/>
</dbReference>
<dbReference type="GO" id="GO:0005737">
    <property type="term" value="C:cytoplasm"/>
    <property type="evidence" value="ECO:0007669"/>
    <property type="project" value="TreeGrafter"/>
</dbReference>
<accession>A0A8C7RHY8</accession>
<proteinExistence type="inferred from homology"/>
<protein>
    <submittedName>
        <fullName evidence="7">MCF.2 cell line derived transforming sequence-like 2</fullName>
    </submittedName>
</protein>
<dbReference type="SUPFAM" id="SSF46966">
    <property type="entry name" value="Spectrin repeat"/>
    <property type="match status" value="1"/>
</dbReference>
<feature type="domain" description="DH" evidence="5">
    <location>
        <begin position="534"/>
        <end position="714"/>
    </location>
</feature>
<evidence type="ECO:0000256" key="1">
    <source>
        <dbReference type="ARBA" id="ARBA00022553"/>
    </source>
</evidence>
<feature type="domain" description="CRAL-TRIO" evidence="6">
    <location>
        <begin position="43"/>
        <end position="143"/>
    </location>
</feature>
<reference evidence="7" key="1">
    <citation type="submission" date="2020-07" db="EMBL/GenBank/DDBJ databases">
        <title>A long reads based de novo assembly of the rainbow trout Arlee double haploid line genome.</title>
        <authorList>
            <person name="Gao G."/>
            <person name="Palti Y."/>
        </authorList>
    </citation>
    <scope>NUCLEOTIDE SEQUENCE [LARGE SCALE GENOMIC DNA]</scope>
</reference>
<dbReference type="InterPro" id="IPR055251">
    <property type="entry name" value="SOS1_NGEF_PH"/>
</dbReference>
<dbReference type="InterPro" id="IPR011993">
    <property type="entry name" value="PH-like_dom_sf"/>
</dbReference>
<dbReference type="SUPFAM" id="SSF52087">
    <property type="entry name" value="CRAL/TRIO domain"/>
    <property type="match status" value="1"/>
</dbReference>
<dbReference type="InterPro" id="IPR035899">
    <property type="entry name" value="DBL_dom_sf"/>
</dbReference>
<dbReference type="Ensembl" id="ENSOMYT00000056371.2">
    <property type="protein sequence ID" value="ENSOMYP00000051830.2"/>
    <property type="gene ID" value="ENSOMYG00000023431.2"/>
</dbReference>
<dbReference type="GO" id="GO:0035556">
    <property type="term" value="P:intracellular signal transduction"/>
    <property type="evidence" value="ECO:0007669"/>
    <property type="project" value="InterPro"/>
</dbReference>
<evidence type="ECO:0000313" key="8">
    <source>
        <dbReference type="Proteomes" id="UP000694395"/>
    </source>
</evidence>
<keyword evidence="2" id="KW-0344">Guanine-nucleotide releasing factor</keyword>
<sequence length="932" mass="106168">MCAGGRGKDGAPIITFPEYSGFGDLLDEDFQNVVTYLTSIPSLDAASIGFVIIIDRRRDKWSSVKASLTRIAGAFPGNLQLVLVLRPSRFFQRAVADIGMKLHRDDFKMKVPIVMLNSLSDLHGYVDKGQLTCELGGNLEYCHSQWIHHRTAIENFAVTVKTTAQMLQKFGTDLSETELPNDVQYTKDLLTTHTEKHDKLKDELKLAVQQGTTLLGCIKEQAAKSENHKLNPDEMENQTTVERLLAQLDETENAFQQFWSKHYLKLEQCLQLRHFEHDFREVCTFLSLSADYYDIGDCVTRVEMLLNDLNTLEEKESLEKAQLHALHGDQLIQSNHYAVDSIRPKCVELRRICDNFTNEAKKKYDILSKSNQIHKGIDKWCESGVYLLASQAVDKCQSQDGAEAALQDIEKFLETAKENQLSDLKNIHNQYELVLNAEVKVCAVEMFEKRQVSLKKLSAKQTRPVQPVAPRPESSPNRPALSKTPRTTGPAPGKSPPLAIGVFILGFIHVSALTNTTKGLLCNWCVLTDPVFFLPRHIMNELIETERLYVEELQSIMEGYAAELDNTELSPLIPIALENKKDVLFGNLPEIYEFHNRTFFKELENCMERPELVGTCFLNRKEELQIYEKYCQNKPRSEALWRQCGDGLFFQECQKKLDHKLSLDAYLLKPVQRITKYQLMLKEMLKCSKNQEGTAELEEALATMLDIIKSVNDSMHQIAITGFEGNLSELGKLLMQGSFNVWTDHKKGHSKVKDLARFKPMQRHLFLYNKMLLFCKKREETTDEKPSPSYSFKHSLKVRSVGGVIPPPQMETSQWLFQTPENLGIHCHSPYFNSSLSRRMKNQGSKQGPTMTGTFHHWDPGTTICFLEETFELVFCSHSLASVHVTHSMNSATHRSIEVKRHVSACKEKAVAVHIGRIQGHHSVNRRCKSEI</sequence>
<dbReference type="GeneTree" id="ENSGT00940000161734"/>
<name>A0A8C7RHY8_ONCMY</name>
<dbReference type="AlphaFoldDB" id="A0A8C7RHY8"/>
<dbReference type="PANTHER" id="PTHR22826">
    <property type="entry name" value="RHO GUANINE EXCHANGE FACTOR-RELATED"/>
    <property type="match status" value="1"/>
</dbReference>
<organism evidence="7 8">
    <name type="scientific">Oncorhynchus mykiss</name>
    <name type="common">Rainbow trout</name>
    <name type="synonym">Salmo gairdneri</name>
    <dbReference type="NCBI Taxonomy" id="8022"/>
    <lineage>
        <taxon>Eukaryota</taxon>
        <taxon>Metazoa</taxon>
        <taxon>Chordata</taxon>
        <taxon>Craniata</taxon>
        <taxon>Vertebrata</taxon>
        <taxon>Euteleostomi</taxon>
        <taxon>Actinopterygii</taxon>
        <taxon>Neopterygii</taxon>
        <taxon>Teleostei</taxon>
        <taxon>Protacanthopterygii</taxon>
        <taxon>Salmoniformes</taxon>
        <taxon>Salmonidae</taxon>
        <taxon>Salmoninae</taxon>
        <taxon>Oncorhynchus</taxon>
    </lineage>
</organism>
<evidence type="ECO:0000259" key="5">
    <source>
        <dbReference type="PROSITE" id="PS50010"/>
    </source>
</evidence>
<evidence type="ECO:0000256" key="2">
    <source>
        <dbReference type="ARBA" id="ARBA00022658"/>
    </source>
</evidence>
<evidence type="ECO:0000259" key="6">
    <source>
        <dbReference type="PROSITE" id="PS50191"/>
    </source>
</evidence>
<dbReference type="PROSITE" id="PS50010">
    <property type="entry name" value="DH_2"/>
    <property type="match status" value="1"/>
</dbReference>
<dbReference type="PROSITE" id="PS00741">
    <property type="entry name" value="DH_1"/>
    <property type="match status" value="1"/>
</dbReference>
<dbReference type="Gene3D" id="2.30.29.30">
    <property type="entry name" value="Pleckstrin-homology domain (PH domain)/Phosphotyrosine-binding domain (PTB)"/>
    <property type="match status" value="1"/>
</dbReference>
<keyword evidence="8" id="KW-1185">Reference proteome</keyword>
<dbReference type="InterPro" id="IPR056466">
    <property type="entry name" value="Spectrin_DBS"/>
</dbReference>
<dbReference type="Gene3D" id="1.20.58.60">
    <property type="match status" value="1"/>
</dbReference>
<evidence type="ECO:0000313" key="7">
    <source>
        <dbReference type="Ensembl" id="ENSOMYP00000051830.2"/>
    </source>
</evidence>
<dbReference type="InterPro" id="IPR001251">
    <property type="entry name" value="CRAL-TRIO_dom"/>
</dbReference>
<dbReference type="Proteomes" id="UP000694395">
    <property type="component" value="Chromosome 5"/>
</dbReference>
<dbReference type="CDD" id="cd00160">
    <property type="entry name" value="RhoGEF"/>
    <property type="match status" value="1"/>
</dbReference>
<dbReference type="InterPro" id="IPR036865">
    <property type="entry name" value="CRAL-TRIO_dom_sf"/>
</dbReference>
<reference evidence="7" key="3">
    <citation type="submission" date="2025-09" db="UniProtKB">
        <authorList>
            <consortium name="Ensembl"/>
        </authorList>
    </citation>
    <scope>IDENTIFICATION</scope>
</reference>
<dbReference type="SMART" id="SM00325">
    <property type="entry name" value="RhoGEF"/>
    <property type="match status" value="1"/>
</dbReference>
<dbReference type="PANTHER" id="PTHR22826:SF201">
    <property type="entry name" value="GUANINE NUCLEOTIDE EXCHANGE FACTOR MCF2L2-RELATED"/>
    <property type="match status" value="1"/>
</dbReference>
<comment type="similarity">
    <text evidence="3">Belongs to the MCF2 family.</text>
</comment>
<dbReference type="Pfam" id="PF00621">
    <property type="entry name" value="RhoGEF"/>
    <property type="match status" value="1"/>
</dbReference>
<reference evidence="7" key="2">
    <citation type="submission" date="2025-08" db="UniProtKB">
        <authorList>
            <consortium name="Ensembl"/>
        </authorList>
    </citation>
    <scope>IDENTIFICATION</scope>
</reference>
<dbReference type="SUPFAM" id="SSF50729">
    <property type="entry name" value="PH domain-like"/>
    <property type="match status" value="1"/>
</dbReference>
<dbReference type="Pfam" id="PF13716">
    <property type="entry name" value="CRAL_TRIO_2"/>
    <property type="match status" value="1"/>
</dbReference>
<dbReference type="SMART" id="SM00516">
    <property type="entry name" value="SEC14"/>
    <property type="match status" value="1"/>
</dbReference>